<dbReference type="Proteomes" id="UP000830375">
    <property type="component" value="Unassembled WGS sequence"/>
</dbReference>
<comment type="caution">
    <text evidence="4">The sequence shown here is derived from an EMBL/GenBank/DDBJ whole genome shotgun (WGS) entry which is preliminary data.</text>
</comment>
<reference evidence="4 5" key="1">
    <citation type="submission" date="2022-01" db="EMBL/GenBank/DDBJ databases">
        <title>A high-quality chromosome-level genome assembly of rohu carp, Labeo rohita.</title>
        <authorList>
            <person name="Arick M.A. II"/>
            <person name="Hsu C.-Y."/>
            <person name="Magbanua Z."/>
            <person name="Pechanova O."/>
            <person name="Grover C."/>
            <person name="Miller E."/>
            <person name="Thrash A."/>
            <person name="Ezzel L."/>
            <person name="Alam S."/>
            <person name="Benzie J."/>
            <person name="Hamilton M."/>
            <person name="Karsi A."/>
            <person name="Lawrence M.L."/>
            <person name="Peterson D.G."/>
        </authorList>
    </citation>
    <scope>NUCLEOTIDE SEQUENCE [LARGE SCALE GENOMIC DNA]</scope>
    <source>
        <strain evidence="5">BAU-BD-2019</strain>
        <tissue evidence="4">Blood</tissue>
    </source>
</reference>
<comment type="subcellular location">
    <subcellularLocation>
        <location evidence="1">Nucleus</location>
    </subcellularLocation>
</comment>
<dbReference type="CDD" id="cd16737">
    <property type="entry name" value="RING-HC_PCGF5"/>
    <property type="match status" value="1"/>
</dbReference>
<gene>
    <name evidence="4" type="ORF">H4Q32_016675</name>
</gene>
<accession>A0ABQ8M6R6</accession>
<sequence length="250" mass="29105">MTSHRKHLVRDFNHFITCYICKGYLIKPTTVTECLHTCNNDCPKCGIQVHETNPLEMLRLDNTLEEVIFKLVPGLRDKEEQQEVEFWKRNKSKESPDEDGPMCKKARMDDDDDVKGDGDYHRSDPQIAICLDCLRNNGQMGENIVKVSHLEYISPPPIRLYLDVLCNGEIMGKDHTMEFIYMTRWRLRGENVSYENTSISSSPLFSCVKSKSSHLFHWDEQCGRPYYFKQVHSKLCGFSFALHGIYNLKQ</sequence>
<name>A0ABQ8M6R6_LABRO</name>
<dbReference type="InterPro" id="IPR051507">
    <property type="entry name" value="PcG_RING_finger"/>
</dbReference>
<dbReference type="InterPro" id="IPR013083">
    <property type="entry name" value="Znf_RING/FYVE/PHD"/>
</dbReference>
<protein>
    <submittedName>
        <fullName evidence="4">Polycomb group RING finger protein 5-B</fullName>
    </submittedName>
</protein>
<dbReference type="PANTHER" id="PTHR45893">
    <property type="entry name" value="POLYCOMB GROUP RING FINGER PROTEIN"/>
    <property type="match status" value="1"/>
</dbReference>
<dbReference type="Gene3D" id="3.10.20.90">
    <property type="entry name" value="Phosphatidylinositol 3-kinase Catalytic Subunit, Chain A, domain 1"/>
    <property type="match status" value="1"/>
</dbReference>
<keyword evidence="2" id="KW-0539">Nucleus</keyword>
<evidence type="ECO:0000313" key="4">
    <source>
        <dbReference type="EMBL" id="KAI2658579.1"/>
    </source>
</evidence>
<keyword evidence="5" id="KW-1185">Reference proteome</keyword>
<evidence type="ECO:0000256" key="3">
    <source>
        <dbReference type="SAM" id="MobiDB-lite"/>
    </source>
</evidence>
<proteinExistence type="predicted"/>
<dbReference type="Gene3D" id="3.30.40.10">
    <property type="entry name" value="Zinc/RING finger domain, C3HC4 (zinc finger)"/>
    <property type="match status" value="1"/>
</dbReference>
<feature type="region of interest" description="Disordered" evidence="3">
    <location>
        <begin position="86"/>
        <end position="118"/>
    </location>
</feature>
<organism evidence="4 5">
    <name type="scientific">Labeo rohita</name>
    <name type="common">Indian major carp</name>
    <name type="synonym">Cyprinus rohita</name>
    <dbReference type="NCBI Taxonomy" id="84645"/>
    <lineage>
        <taxon>Eukaryota</taxon>
        <taxon>Metazoa</taxon>
        <taxon>Chordata</taxon>
        <taxon>Craniata</taxon>
        <taxon>Vertebrata</taxon>
        <taxon>Euteleostomi</taxon>
        <taxon>Actinopterygii</taxon>
        <taxon>Neopterygii</taxon>
        <taxon>Teleostei</taxon>
        <taxon>Ostariophysi</taxon>
        <taxon>Cypriniformes</taxon>
        <taxon>Cyprinidae</taxon>
        <taxon>Labeoninae</taxon>
        <taxon>Labeonini</taxon>
        <taxon>Labeo</taxon>
    </lineage>
</organism>
<evidence type="ECO:0000256" key="1">
    <source>
        <dbReference type="ARBA" id="ARBA00004123"/>
    </source>
</evidence>
<dbReference type="EMBL" id="JACTAM010000012">
    <property type="protein sequence ID" value="KAI2658579.1"/>
    <property type="molecule type" value="Genomic_DNA"/>
</dbReference>
<evidence type="ECO:0000313" key="5">
    <source>
        <dbReference type="Proteomes" id="UP000830375"/>
    </source>
</evidence>
<evidence type="ECO:0000256" key="2">
    <source>
        <dbReference type="ARBA" id="ARBA00023242"/>
    </source>
</evidence>
<feature type="compositionally biased region" description="Basic and acidic residues" evidence="3">
    <location>
        <begin position="86"/>
        <end position="95"/>
    </location>
</feature>